<evidence type="ECO:0000259" key="2">
    <source>
        <dbReference type="Pfam" id="PF20163"/>
    </source>
</evidence>
<feature type="transmembrane region" description="Helical" evidence="1">
    <location>
        <begin position="386"/>
        <end position="409"/>
    </location>
</feature>
<accession>A0ABR4GN95</accession>
<dbReference type="Proteomes" id="UP001610563">
    <property type="component" value="Unassembled WGS sequence"/>
</dbReference>
<dbReference type="PANTHER" id="PTHR35395:SF1">
    <property type="entry name" value="DUF6536 DOMAIN-CONTAINING PROTEIN"/>
    <property type="match status" value="1"/>
</dbReference>
<name>A0ABR4GN95_9EURO</name>
<dbReference type="EMBL" id="JBFTWV010000003">
    <property type="protein sequence ID" value="KAL2800543.1"/>
    <property type="molecule type" value="Genomic_DNA"/>
</dbReference>
<reference evidence="3 4" key="1">
    <citation type="submission" date="2024-07" db="EMBL/GenBank/DDBJ databases">
        <title>Section-level genome sequencing and comparative genomics of Aspergillus sections Usti and Cavernicolus.</title>
        <authorList>
            <consortium name="Lawrence Berkeley National Laboratory"/>
            <person name="Nybo J.L."/>
            <person name="Vesth T.C."/>
            <person name="Theobald S."/>
            <person name="Frisvad J.C."/>
            <person name="Larsen T.O."/>
            <person name="Kjaerboelling I."/>
            <person name="Rothschild-Mancinelli K."/>
            <person name="Lyhne E.K."/>
            <person name="Kogle M.E."/>
            <person name="Barry K."/>
            <person name="Clum A."/>
            <person name="Na H."/>
            <person name="Ledsgaard L."/>
            <person name="Lin J."/>
            <person name="Lipzen A."/>
            <person name="Kuo A."/>
            <person name="Riley R."/>
            <person name="Mondo S."/>
            <person name="Labutti K."/>
            <person name="Haridas S."/>
            <person name="Pangalinan J."/>
            <person name="Salamov A.A."/>
            <person name="Simmons B.A."/>
            <person name="Magnuson J.K."/>
            <person name="Chen J."/>
            <person name="Drula E."/>
            <person name="Henrissat B."/>
            <person name="Wiebenga A."/>
            <person name="Lubbers R.J."/>
            <person name="Gomes A.C."/>
            <person name="Makela M.R."/>
            <person name="Stajich J."/>
            <person name="Grigoriev I.V."/>
            <person name="Mortensen U.H."/>
            <person name="De Vries R.P."/>
            <person name="Baker S.E."/>
            <person name="Andersen M.R."/>
        </authorList>
    </citation>
    <scope>NUCLEOTIDE SEQUENCE [LARGE SCALE GENOMIC DNA]</scope>
    <source>
        <strain evidence="3 4">CBS 209.92</strain>
    </source>
</reference>
<evidence type="ECO:0000313" key="4">
    <source>
        <dbReference type="Proteomes" id="UP001610563"/>
    </source>
</evidence>
<evidence type="ECO:0000313" key="3">
    <source>
        <dbReference type="EMBL" id="KAL2800543.1"/>
    </source>
</evidence>
<feature type="transmembrane region" description="Helical" evidence="1">
    <location>
        <begin position="343"/>
        <end position="366"/>
    </location>
</feature>
<dbReference type="Pfam" id="PF20163">
    <property type="entry name" value="DUF6536"/>
    <property type="match status" value="1"/>
</dbReference>
<keyword evidence="4" id="KW-1185">Reference proteome</keyword>
<dbReference type="InterPro" id="IPR046623">
    <property type="entry name" value="DUF6536"/>
</dbReference>
<gene>
    <name evidence="3" type="ORF">BJX66DRAFT_150632</name>
</gene>
<keyword evidence="1" id="KW-0812">Transmembrane</keyword>
<keyword evidence="1" id="KW-0472">Membrane</keyword>
<protein>
    <recommendedName>
        <fullName evidence="2">DUF6536 domain-containing protein</fullName>
    </recommendedName>
</protein>
<evidence type="ECO:0000256" key="1">
    <source>
        <dbReference type="SAM" id="Phobius"/>
    </source>
</evidence>
<dbReference type="PANTHER" id="PTHR35395">
    <property type="entry name" value="DUF6536 DOMAIN-CONTAINING PROTEIN"/>
    <property type="match status" value="1"/>
</dbReference>
<comment type="caution">
    <text evidence="3">The sequence shown here is derived from an EMBL/GenBank/DDBJ whole genome shotgun (WGS) entry which is preliminary data.</text>
</comment>
<proteinExistence type="predicted"/>
<feature type="transmembrane region" description="Helical" evidence="1">
    <location>
        <begin position="226"/>
        <end position="248"/>
    </location>
</feature>
<organism evidence="3 4">
    <name type="scientific">Aspergillus keveii</name>
    <dbReference type="NCBI Taxonomy" id="714993"/>
    <lineage>
        <taxon>Eukaryota</taxon>
        <taxon>Fungi</taxon>
        <taxon>Dikarya</taxon>
        <taxon>Ascomycota</taxon>
        <taxon>Pezizomycotina</taxon>
        <taxon>Eurotiomycetes</taxon>
        <taxon>Eurotiomycetidae</taxon>
        <taxon>Eurotiales</taxon>
        <taxon>Aspergillaceae</taxon>
        <taxon>Aspergillus</taxon>
        <taxon>Aspergillus subgen. Nidulantes</taxon>
    </lineage>
</organism>
<feature type="domain" description="DUF6536" evidence="2">
    <location>
        <begin position="1"/>
        <end position="25"/>
    </location>
</feature>
<sequence>MQWLCSPTRKDIDRVHQQGSWLDNGECLDAFDTQWQFRYGGLLLVTDDVNSTNQYDLVAREKILHPPSHRESTSWWSAGDPEGTSTISEIKSNPEAHSWIVQVHSGPHAGDHYLVDFCLAEKAPDYCKLQYSLPLLVVVTITNLIKTAIICYITIVAVDVPLLTIGDTVASFLRRPDAYSSARCLVSRHEIEGSHPERWTSIDFHRPMVYSGRRKRQHTVVSPRQWVFLISLWLISIGIPIFLLRFAFVANEAPIWKAEFGSVDPVSIIKGSWPTALIPNTIIANIPHIIFSTLYFGFNSIMTGMSLSVKWSRYALSRKGLRVSWDPQMAQRSTYFLSLPYRYAFPLMASSALLHWLISQSLYLVGTEAFDAHWKRDPEHDLFTCGYTPVAIVISLAVGLGMLACLIAIGARKLPSAMPVAGSCSFAIAAACHPEKLGPNRRGWRSRPGERGLDDEGLEALEGQEVGGLEVEEGRDVEGREKLELMPLQWGAVPTEDALGHCTFSSGEVEMPEVGCWYQ</sequence>
<keyword evidence="1" id="KW-1133">Transmembrane helix</keyword>